<protein>
    <submittedName>
        <fullName evidence="1">DUF2188 domain-containing protein</fullName>
    </submittedName>
</protein>
<dbReference type="OrthoDB" id="8858565at2"/>
<evidence type="ECO:0000313" key="2">
    <source>
        <dbReference type="Proteomes" id="UP000305709"/>
    </source>
</evidence>
<sequence>MTRAPAIQYFVETQNGEWTVRRDGKRYGPYRDRSVALRQAVDAAHTSGRNDRPAQVLVQGEDGTFMAEWTYGDHSYPPPD</sequence>
<accession>A0A5C4N6N0</accession>
<reference evidence="1 2" key="1">
    <citation type="submission" date="2019-06" db="EMBL/GenBank/DDBJ databases">
        <authorList>
            <person name="Jiang L."/>
        </authorList>
    </citation>
    <scope>NUCLEOTIDE SEQUENCE [LARGE SCALE GENOMIC DNA]</scope>
    <source>
        <strain evidence="1 2">YIM 48858</strain>
    </source>
</reference>
<dbReference type="EMBL" id="VDFV01000060">
    <property type="protein sequence ID" value="TNC62071.1"/>
    <property type="molecule type" value="Genomic_DNA"/>
</dbReference>
<evidence type="ECO:0000313" key="1">
    <source>
        <dbReference type="EMBL" id="TNC62071.1"/>
    </source>
</evidence>
<dbReference type="RefSeq" id="WP_139083566.1">
    <property type="nucleotide sequence ID" value="NZ_VDFV01000060.1"/>
</dbReference>
<dbReference type="AlphaFoldDB" id="A0A5C4N6N0"/>
<gene>
    <name evidence="1" type="ORF">FHG71_20550</name>
</gene>
<dbReference type="Proteomes" id="UP000305709">
    <property type="component" value="Unassembled WGS sequence"/>
</dbReference>
<comment type="caution">
    <text evidence="1">The sequence shown here is derived from an EMBL/GenBank/DDBJ whole genome shotgun (WGS) entry which is preliminary data.</text>
</comment>
<dbReference type="InterPro" id="IPR018691">
    <property type="entry name" value="DUF2188"/>
</dbReference>
<keyword evidence="2" id="KW-1185">Reference proteome</keyword>
<dbReference type="Pfam" id="PF09954">
    <property type="entry name" value="DUF2188"/>
    <property type="match status" value="1"/>
</dbReference>
<proteinExistence type="predicted"/>
<name>A0A5C4N6N0_9RHOB</name>
<organism evidence="1 2">
    <name type="scientific">Rubellimicrobium roseum</name>
    <dbReference type="NCBI Taxonomy" id="687525"/>
    <lineage>
        <taxon>Bacteria</taxon>
        <taxon>Pseudomonadati</taxon>
        <taxon>Pseudomonadota</taxon>
        <taxon>Alphaproteobacteria</taxon>
        <taxon>Rhodobacterales</taxon>
        <taxon>Roseobacteraceae</taxon>
        <taxon>Rubellimicrobium</taxon>
    </lineage>
</organism>